<dbReference type="GO" id="GO:0016020">
    <property type="term" value="C:membrane"/>
    <property type="evidence" value="ECO:0007669"/>
    <property type="project" value="UniProtKB-SubCell"/>
</dbReference>
<comment type="similarity">
    <text evidence="2 7">Belongs to the DLT1 family.</text>
</comment>
<comment type="caution">
    <text evidence="9">The sequence shown here is derived from an EMBL/GenBank/DDBJ whole genome shotgun (WGS) entry which is preliminary data.</text>
</comment>
<evidence type="ECO:0000313" key="9">
    <source>
        <dbReference type="EMBL" id="KAK5063056.1"/>
    </source>
</evidence>
<feature type="compositionally biased region" description="Polar residues" evidence="8">
    <location>
        <begin position="416"/>
        <end position="439"/>
    </location>
</feature>
<evidence type="ECO:0000256" key="6">
    <source>
        <dbReference type="ARBA" id="ARBA00023136"/>
    </source>
</evidence>
<reference evidence="9 10" key="1">
    <citation type="submission" date="2023-08" db="EMBL/GenBank/DDBJ databases">
        <title>Black Yeasts Isolated from many extreme environments.</title>
        <authorList>
            <person name="Coleine C."/>
            <person name="Stajich J.E."/>
            <person name="Selbmann L."/>
        </authorList>
    </citation>
    <scope>NUCLEOTIDE SEQUENCE [LARGE SCALE GENOMIC DNA]</scope>
    <source>
        <strain evidence="9 10">CCFEE 5792</strain>
    </source>
</reference>
<evidence type="ECO:0000313" key="10">
    <source>
        <dbReference type="Proteomes" id="UP001358417"/>
    </source>
</evidence>
<organism evidence="9 10">
    <name type="scientific">Exophiala bonariae</name>
    <dbReference type="NCBI Taxonomy" id="1690606"/>
    <lineage>
        <taxon>Eukaryota</taxon>
        <taxon>Fungi</taxon>
        <taxon>Dikarya</taxon>
        <taxon>Ascomycota</taxon>
        <taxon>Pezizomycotina</taxon>
        <taxon>Eurotiomycetes</taxon>
        <taxon>Chaetothyriomycetidae</taxon>
        <taxon>Chaetothyriales</taxon>
        <taxon>Herpotrichiellaceae</taxon>
        <taxon>Exophiala</taxon>
    </lineage>
</organism>
<feature type="compositionally biased region" description="Basic residues" evidence="8">
    <location>
        <begin position="314"/>
        <end position="327"/>
    </location>
</feature>
<evidence type="ECO:0000256" key="7">
    <source>
        <dbReference type="RuleBase" id="RU367100"/>
    </source>
</evidence>
<dbReference type="InterPro" id="IPR038869">
    <property type="entry name" value="DLT1"/>
</dbReference>
<dbReference type="PANTHER" id="PTHR40021:SF1">
    <property type="entry name" value="DEFECT AT LOW TEMPERATURE PROTEIN 1"/>
    <property type="match status" value="1"/>
</dbReference>
<evidence type="ECO:0000256" key="4">
    <source>
        <dbReference type="ARBA" id="ARBA00022692"/>
    </source>
</evidence>
<feature type="transmembrane region" description="Helical" evidence="7">
    <location>
        <begin position="48"/>
        <end position="66"/>
    </location>
</feature>
<comment type="function">
    <text evidence="1 7">Required for growth under high-pressure and low-temperature conditions.</text>
</comment>
<feature type="compositionally biased region" description="Polar residues" evidence="8">
    <location>
        <begin position="384"/>
        <end position="393"/>
    </location>
</feature>
<evidence type="ECO:0000256" key="1">
    <source>
        <dbReference type="ARBA" id="ARBA00002489"/>
    </source>
</evidence>
<keyword evidence="5 7" id="KW-1133">Transmembrane helix</keyword>
<feature type="region of interest" description="Disordered" evidence="8">
    <location>
        <begin position="310"/>
        <end position="512"/>
    </location>
</feature>
<dbReference type="PANTHER" id="PTHR40021">
    <property type="entry name" value="DEFECT AT LOW TEMPERATURE PROTEIN 1"/>
    <property type="match status" value="1"/>
</dbReference>
<gene>
    <name evidence="7" type="primary">DLT1</name>
    <name evidence="9" type="ORF">LTR84_005132</name>
</gene>
<feature type="compositionally biased region" description="Low complexity" evidence="8">
    <location>
        <begin position="455"/>
        <end position="467"/>
    </location>
</feature>
<dbReference type="EMBL" id="JAVRRD010000002">
    <property type="protein sequence ID" value="KAK5063056.1"/>
    <property type="molecule type" value="Genomic_DNA"/>
</dbReference>
<accession>A0AAV9NNT2</accession>
<comment type="subcellular location">
    <subcellularLocation>
        <location evidence="7">Membrane</location>
        <topology evidence="7">Multi-pass membrane protein</topology>
    </subcellularLocation>
</comment>
<dbReference type="Proteomes" id="UP001358417">
    <property type="component" value="Unassembled WGS sequence"/>
</dbReference>
<evidence type="ECO:0000256" key="8">
    <source>
        <dbReference type="SAM" id="MobiDB-lite"/>
    </source>
</evidence>
<evidence type="ECO:0000256" key="5">
    <source>
        <dbReference type="ARBA" id="ARBA00022989"/>
    </source>
</evidence>
<sequence>MARARQVVFRIFYSTSFTIVFLLLICFICVTPADAIYESYKRRRTLDIFLMSGAYVVTALIAILIYSSRIYTNRSVLKDIPKSFMPIEKEELPGRRVHKLIQDCLAKSAVIAYQARPRSTRIEHETQIAATRVLAMCRSRECTGPYIEERWGEIDHPGWSSPAAKETPNLEYATVVDELTDLIEAKAISLVPVDPLVEPGPDGLPLPDPRVIEELSRAGTMGMRSYLRHLIDLGVAPDNSLTVAFLSAYERARFAPEPISEQDFQVLMRMFAELLRSMRPVDLELIDLDTSSFDDGFDGSSIIHRDVQDDRHQPHVPHHHHYSHRHGGEKASIPSTFSDSGSVRHYGAPPRRVSEDSVPSMSSFERDHGHRNHNHEQGNPPPRSTTSTSNDGNASDDEADRSQEEDDEEDRLSLRTAPTHTQRSISRPTLSGRNSSSRFVSAHSRQGLGLRLQTTRSHSSVRSGRSGASRRSRTSSERSTAAGSVIRLARPEDGDAARGLPYILQLPKRDDN</sequence>
<proteinExistence type="inferred from homology"/>
<keyword evidence="10" id="KW-1185">Reference proteome</keyword>
<feature type="transmembrane region" description="Helical" evidence="7">
    <location>
        <begin position="12"/>
        <end position="36"/>
    </location>
</feature>
<feature type="compositionally biased region" description="Acidic residues" evidence="8">
    <location>
        <begin position="394"/>
        <end position="410"/>
    </location>
</feature>
<keyword evidence="6 7" id="KW-0472">Membrane</keyword>
<protein>
    <recommendedName>
        <fullName evidence="3 7">Defect at low temperature protein 1</fullName>
    </recommendedName>
</protein>
<name>A0AAV9NNT2_9EURO</name>
<evidence type="ECO:0000256" key="2">
    <source>
        <dbReference type="ARBA" id="ARBA00005550"/>
    </source>
</evidence>
<keyword evidence="4 7" id="KW-0812">Transmembrane</keyword>
<evidence type="ECO:0000256" key="3">
    <source>
        <dbReference type="ARBA" id="ARBA00021353"/>
    </source>
</evidence>
<dbReference type="AlphaFoldDB" id="A0AAV9NNT2"/>